<comment type="function">
    <text evidence="6">Has a glutathione-disulfide oxidoreductase activity in the presence of NADPH and glutathione reductase. Reduces low molecular weight disulfides and proteins.</text>
</comment>
<dbReference type="InterPro" id="IPR036249">
    <property type="entry name" value="Thioredoxin-like_sf"/>
</dbReference>
<keyword evidence="2 6" id="KW-0813">Transport</keyword>
<accession>A0A972VZ15</accession>
<dbReference type="PROSITE" id="PS51354">
    <property type="entry name" value="GLUTAREDOXIN_2"/>
    <property type="match status" value="1"/>
</dbReference>
<dbReference type="EMBL" id="JABMOJ010000458">
    <property type="protein sequence ID" value="NQV66111.1"/>
    <property type="molecule type" value="Genomic_DNA"/>
</dbReference>
<dbReference type="Pfam" id="PF00462">
    <property type="entry name" value="Glutaredoxin"/>
    <property type="match status" value="1"/>
</dbReference>
<keyword evidence="3 6" id="KW-0249">Electron transport</keyword>
<comment type="similarity">
    <text evidence="1 6">Belongs to the glutaredoxin family.</text>
</comment>
<evidence type="ECO:0000256" key="3">
    <source>
        <dbReference type="ARBA" id="ARBA00022982"/>
    </source>
</evidence>
<evidence type="ECO:0000256" key="1">
    <source>
        <dbReference type="ARBA" id="ARBA00007787"/>
    </source>
</evidence>
<evidence type="ECO:0000313" key="9">
    <source>
        <dbReference type="Proteomes" id="UP000754644"/>
    </source>
</evidence>
<evidence type="ECO:0000313" key="8">
    <source>
        <dbReference type="EMBL" id="NQV66111.1"/>
    </source>
</evidence>
<dbReference type="GO" id="GO:0045454">
    <property type="term" value="P:cell redox homeostasis"/>
    <property type="evidence" value="ECO:0007669"/>
    <property type="project" value="InterPro"/>
</dbReference>
<reference evidence="8" key="1">
    <citation type="submission" date="2020-05" db="EMBL/GenBank/DDBJ databases">
        <title>Sulfur intermediates as new biogeochemical hubs in an aquatic model microbial ecosystem.</title>
        <authorList>
            <person name="Vigneron A."/>
        </authorList>
    </citation>
    <scope>NUCLEOTIDE SEQUENCE</scope>
    <source>
        <strain evidence="8">Bin.250</strain>
    </source>
</reference>
<gene>
    <name evidence="8" type="primary">grxC</name>
    <name evidence="8" type="ORF">HQ497_12185</name>
</gene>
<organism evidence="8 9">
    <name type="scientific">SAR86 cluster bacterium</name>
    <dbReference type="NCBI Taxonomy" id="2030880"/>
    <lineage>
        <taxon>Bacteria</taxon>
        <taxon>Pseudomonadati</taxon>
        <taxon>Pseudomonadota</taxon>
        <taxon>Gammaproteobacteria</taxon>
        <taxon>SAR86 cluster</taxon>
    </lineage>
</organism>
<dbReference type="PROSITE" id="PS00195">
    <property type="entry name" value="GLUTAREDOXIN_1"/>
    <property type="match status" value="1"/>
</dbReference>
<evidence type="ECO:0000256" key="2">
    <source>
        <dbReference type="ARBA" id="ARBA00022448"/>
    </source>
</evidence>
<name>A0A972VZ15_9GAMM</name>
<dbReference type="InterPro" id="IPR011900">
    <property type="entry name" value="GRX_bact"/>
</dbReference>
<dbReference type="GO" id="GO:0005737">
    <property type="term" value="C:cytoplasm"/>
    <property type="evidence" value="ECO:0007669"/>
    <property type="project" value="TreeGrafter"/>
</dbReference>
<dbReference type="Gene3D" id="3.40.30.10">
    <property type="entry name" value="Glutaredoxin"/>
    <property type="match status" value="1"/>
</dbReference>
<dbReference type="CDD" id="cd03418">
    <property type="entry name" value="GRX_GRXb_1_3_like"/>
    <property type="match status" value="1"/>
</dbReference>
<dbReference type="InterPro" id="IPR014025">
    <property type="entry name" value="Glutaredoxin_subgr"/>
</dbReference>
<protein>
    <recommendedName>
        <fullName evidence="6">Glutaredoxin</fullName>
    </recommendedName>
</protein>
<evidence type="ECO:0000259" key="7">
    <source>
        <dbReference type="Pfam" id="PF00462"/>
    </source>
</evidence>
<evidence type="ECO:0000256" key="6">
    <source>
        <dbReference type="RuleBase" id="RU364065"/>
    </source>
</evidence>
<dbReference type="AlphaFoldDB" id="A0A972VZ15"/>
<dbReference type="Proteomes" id="UP000754644">
    <property type="component" value="Unassembled WGS sequence"/>
</dbReference>
<keyword evidence="4" id="KW-1015">Disulfide bond</keyword>
<dbReference type="InterPro" id="IPR011767">
    <property type="entry name" value="GLR_AS"/>
</dbReference>
<dbReference type="InterPro" id="IPR002109">
    <property type="entry name" value="Glutaredoxin"/>
</dbReference>
<evidence type="ECO:0000256" key="4">
    <source>
        <dbReference type="ARBA" id="ARBA00023157"/>
    </source>
</evidence>
<proteinExistence type="inferred from homology"/>
<sequence>MSHVVIYSTRFCPFCVHAKALLKRKNVKFKDIAIDGNATLRQEMIKAAGATSVPQIWIGNQHIGGCDELVGLDRRGLLDDMLANSGQGAGNE</sequence>
<evidence type="ECO:0000256" key="5">
    <source>
        <dbReference type="ARBA" id="ARBA00023284"/>
    </source>
</evidence>
<dbReference type="PANTHER" id="PTHR45694">
    <property type="entry name" value="GLUTAREDOXIN 2"/>
    <property type="match status" value="1"/>
</dbReference>
<feature type="domain" description="Glutaredoxin" evidence="7">
    <location>
        <begin position="4"/>
        <end position="63"/>
    </location>
</feature>
<dbReference type="PANTHER" id="PTHR45694:SF18">
    <property type="entry name" value="GLUTAREDOXIN-1-RELATED"/>
    <property type="match status" value="1"/>
</dbReference>
<keyword evidence="6" id="KW-0963">Cytoplasm</keyword>
<dbReference type="SUPFAM" id="SSF52833">
    <property type="entry name" value="Thioredoxin-like"/>
    <property type="match status" value="1"/>
</dbReference>
<dbReference type="NCBIfam" id="TIGR02181">
    <property type="entry name" value="GRX_bact"/>
    <property type="match status" value="1"/>
</dbReference>
<keyword evidence="5 6" id="KW-0676">Redox-active center</keyword>
<comment type="caution">
    <text evidence="8">The sequence shown here is derived from an EMBL/GenBank/DDBJ whole genome shotgun (WGS) entry which is preliminary data.</text>
</comment>
<dbReference type="PRINTS" id="PR00160">
    <property type="entry name" value="GLUTAREDOXIN"/>
</dbReference>
<dbReference type="GO" id="GO:0015038">
    <property type="term" value="F:glutathione disulfide oxidoreductase activity"/>
    <property type="evidence" value="ECO:0007669"/>
    <property type="project" value="UniProtKB-UniRule"/>
</dbReference>
<dbReference type="GO" id="GO:0034599">
    <property type="term" value="P:cellular response to oxidative stress"/>
    <property type="evidence" value="ECO:0007669"/>
    <property type="project" value="TreeGrafter"/>
</dbReference>